<feature type="region of interest" description="Disordered" evidence="1">
    <location>
        <begin position="222"/>
        <end position="328"/>
    </location>
</feature>
<feature type="compositionally biased region" description="Low complexity" evidence="1">
    <location>
        <begin position="262"/>
        <end position="273"/>
    </location>
</feature>
<feature type="non-terminal residue" evidence="2">
    <location>
        <position position="411"/>
    </location>
</feature>
<comment type="caution">
    <text evidence="2">The sequence shown here is derived from an EMBL/GenBank/DDBJ whole genome shotgun (WGS) entry which is preliminary data.</text>
</comment>
<feature type="compositionally biased region" description="Basic and acidic residues" evidence="1">
    <location>
        <begin position="1"/>
        <end position="11"/>
    </location>
</feature>
<feature type="compositionally biased region" description="Low complexity" evidence="1">
    <location>
        <begin position="225"/>
        <end position="244"/>
    </location>
</feature>
<dbReference type="OMA" id="EMWSRCK"/>
<feature type="region of interest" description="Disordered" evidence="1">
    <location>
        <begin position="344"/>
        <end position="368"/>
    </location>
</feature>
<proteinExistence type="predicted"/>
<sequence length="411" mass="44751">MLAARDQENLVHGHHTVAASKPLNQGIRGLQPKTPGNRFPKTPLKIPLHDENAPAGFGGKSVLKTKGKDKNAFITPLGPRNRAPLGAKTTNAKAKVFQTPAGPAPEKDLEKTQAKQTSASRPKSKVPHAEFSKLHIHGDEPDPLEERDVEYCPPRPKDLPYDSEDFPDGCLNYEPLKPENLFRGFHETYLNPRDENGLTRMERTHKESAERAAKLLEESRAALQTKDTNGKPPTTKKTTAVPSKGPATLASRQAASALSMIPKSSTTSFTTSKPKPKPKPLTSFLSSGKTPLPPTALNGTTMRHTSATAASKSTIGYTKGRSASSAIHNNTTTPARRELMRSVSTMSDGSDATITPARFARKSAEEERRRPAFLAAFDADDEDLEPGLKGILPDRLMFDDDEEEFVMTLHA</sequence>
<feature type="region of interest" description="Disordered" evidence="1">
    <location>
        <begin position="97"/>
        <end position="163"/>
    </location>
</feature>
<dbReference type="OrthoDB" id="5327145at2759"/>
<gene>
    <name evidence="2" type="ORF">B7463_g204</name>
</gene>
<keyword evidence="3" id="KW-1185">Reference proteome</keyword>
<evidence type="ECO:0000256" key="1">
    <source>
        <dbReference type="SAM" id="MobiDB-lite"/>
    </source>
</evidence>
<dbReference type="EMBL" id="NCSJ02000002">
    <property type="protein sequence ID" value="RFU36141.1"/>
    <property type="molecule type" value="Genomic_DNA"/>
</dbReference>
<feature type="non-terminal residue" evidence="2">
    <location>
        <position position="1"/>
    </location>
</feature>
<evidence type="ECO:0000313" key="2">
    <source>
        <dbReference type="EMBL" id="RFU36141.1"/>
    </source>
</evidence>
<feature type="region of interest" description="Disordered" evidence="1">
    <location>
        <begin position="1"/>
        <end position="64"/>
    </location>
</feature>
<dbReference type="Proteomes" id="UP000258309">
    <property type="component" value="Unassembled WGS sequence"/>
</dbReference>
<dbReference type="AlphaFoldDB" id="A0A3E2HT65"/>
<accession>A0A3E2HT65</accession>
<organism evidence="2 3">
    <name type="scientific">Scytalidium lignicola</name>
    <name type="common">Hyphomycete</name>
    <dbReference type="NCBI Taxonomy" id="5539"/>
    <lineage>
        <taxon>Eukaryota</taxon>
        <taxon>Fungi</taxon>
        <taxon>Dikarya</taxon>
        <taxon>Ascomycota</taxon>
        <taxon>Pezizomycotina</taxon>
        <taxon>Leotiomycetes</taxon>
        <taxon>Leotiomycetes incertae sedis</taxon>
        <taxon>Scytalidium</taxon>
    </lineage>
</organism>
<feature type="compositionally biased region" description="Polar residues" evidence="1">
    <location>
        <begin position="297"/>
        <end position="328"/>
    </location>
</feature>
<feature type="compositionally biased region" description="Basic and acidic residues" evidence="1">
    <location>
        <begin position="127"/>
        <end position="160"/>
    </location>
</feature>
<reference evidence="2 3" key="1">
    <citation type="submission" date="2018-05" db="EMBL/GenBank/DDBJ databases">
        <title>Draft genome sequence of Scytalidium lignicola DSM 105466, a ubiquitous saprotrophic fungus.</title>
        <authorList>
            <person name="Buettner E."/>
            <person name="Gebauer A.M."/>
            <person name="Hofrichter M."/>
            <person name="Liers C."/>
            <person name="Kellner H."/>
        </authorList>
    </citation>
    <scope>NUCLEOTIDE SEQUENCE [LARGE SCALE GENOMIC DNA]</scope>
    <source>
        <strain evidence="2 3">DSM 105466</strain>
    </source>
</reference>
<name>A0A3E2HT65_SCYLI</name>
<feature type="compositionally biased region" description="Polar residues" evidence="1">
    <location>
        <begin position="344"/>
        <end position="353"/>
    </location>
</feature>
<evidence type="ECO:0000313" key="3">
    <source>
        <dbReference type="Proteomes" id="UP000258309"/>
    </source>
</evidence>
<protein>
    <submittedName>
        <fullName evidence="2">Uncharacterized protein</fullName>
    </submittedName>
</protein>